<name>A0AB39C8J9_9CAUD</name>
<dbReference type="EMBL" id="PP995776">
    <property type="protein sequence ID" value="XDJ02926.1"/>
    <property type="molecule type" value="Genomic_DNA"/>
</dbReference>
<accession>A0AB39C8J9</accession>
<reference evidence="1" key="1">
    <citation type="submission" date="2024-06" db="EMBL/GenBank/DDBJ databases">
        <authorList>
            <person name="Najeeb S."/>
            <person name="Khan I."/>
            <person name="Muhammad J."/>
            <person name="Abbas A."/>
            <person name="Jahangir M."/>
            <person name="Alvi I.A."/>
            <person name="Ullah A."/>
            <person name="Ullah A."/>
            <person name="Khan A."/>
        </authorList>
    </citation>
    <scope>NUCLEOTIDE SEQUENCE</scope>
</reference>
<evidence type="ECO:0000313" key="1">
    <source>
        <dbReference type="EMBL" id="XDJ02926.1"/>
    </source>
</evidence>
<proteinExistence type="predicted"/>
<protein>
    <recommendedName>
        <fullName evidence="2">Major tail protein</fullName>
    </recommendedName>
</protein>
<evidence type="ECO:0008006" key="2">
    <source>
        <dbReference type="Google" id="ProtNLM"/>
    </source>
</evidence>
<organism evidence="1">
    <name type="scientific">Staphylococcus phage UHP46</name>
    <dbReference type="NCBI Taxonomy" id="3234966"/>
    <lineage>
        <taxon>Viruses</taxon>
        <taxon>Duplodnaviria</taxon>
        <taxon>Heunggongvirae</taxon>
        <taxon>Uroviricota</taxon>
        <taxon>Caudoviricetes</taxon>
        <taxon>Herelleviridae</taxon>
        <taxon>Twortvirinae</taxon>
        <taxon>Sciuriunavirus</taxon>
    </lineage>
</organism>
<sequence length="197" mass="21543">MSNVYNKADMVLVVAKSSGLDENKELTSDDALVGMSGYLDGMFKAESTVTPDKQYTEGELVCSFVTFDEETEENKIVSEWVDVPAFKTQPIPVTDIKWKSESDENIKVGSIDTLVSVSLEGADKTKYLTHAQTIKLSVENSDSTIVEITNKDFGADSGANIIYNLTLKGLKAGEATISVKHEYLDKTITKKVIVTEA</sequence>